<dbReference type="InterPro" id="IPR000361">
    <property type="entry name" value="ATAP_core_dom"/>
</dbReference>
<dbReference type="SUPFAM" id="SSF89360">
    <property type="entry name" value="HesB-like domain"/>
    <property type="match status" value="1"/>
</dbReference>
<dbReference type="RefSeq" id="WP_002832756.1">
    <property type="nucleotide sequence ID" value="NZ_CP157400.1"/>
</dbReference>
<dbReference type="EMBL" id="CP157400">
    <property type="protein sequence ID" value="XBS08682.1"/>
    <property type="molecule type" value="Genomic_DNA"/>
</dbReference>
<protein>
    <submittedName>
        <fullName evidence="2">Iron-sulfur cluster biosynthesis family protein</fullName>
    </submittedName>
</protein>
<evidence type="ECO:0000259" key="1">
    <source>
        <dbReference type="Pfam" id="PF01521"/>
    </source>
</evidence>
<organism evidence="2">
    <name type="scientific">Pediococcus pentosaceus CGMCC 7049</name>
    <dbReference type="NCBI Taxonomy" id="1460385"/>
    <lineage>
        <taxon>Bacteria</taxon>
        <taxon>Bacillati</taxon>
        <taxon>Bacillota</taxon>
        <taxon>Bacilli</taxon>
        <taxon>Lactobacillales</taxon>
        <taxon>Lactobacillaceae</taxon>
        <taxon>Pediococcus</taxon>
    </lineage>
</organism>
<dbReference type="AlphaFoldDB" id="A0AAU7NLZ1"/>
<proteinExistence type="predicted"/>
<sequence length="135" mass="14727">MKINITENAKDYLLKKDIDGKHIFLALDDGSSKFSKLGGSCAIGNKFQLVISSVPDQAYTDTIENDADLNLTTGKEEANYLGNGLKLDYKMGLLKLSDDSSILDGAVTVQNYEPTDAQTKDELAKDMKDIGNKIC</sequence>
<gene>
    <name evidence="2" type="ORF">BB06_01625</name>
</gene>
<reference evidence="2" key="1">
    <citation type="submission" date="2014-02" db="EMBL/GenBank/DDBJ databases">
        <authorList>
            <person name="Zhao D."/>
            <person name="Dong X."/>
            <person name="Li Y."/>
            <person name="Lv L."/>
            <person name="Zhao D."/>
            <person name="Gao Y."/>
            <person name="Wang Y."/>
            <person name="Li Y."/>
        </authorList>
    </citation>
    <scope>NUCLEOTIDE SEQUENCE</scope>
    <source>
        <strain evidence="2">CGMCC 7049</strain>
    </source>
</reference>
<dbReference type="InterPro" id="IPR035903">
    <property type="entry name" value="HesB-like_dom_sf"/>
</dbReference>
<dbReference type="Gene3D" id="2.60.300.12">
    <property type="entry name" value="HesB-like domain"/>
    <property type="match status" value="1"/>
</dbReference>
<dbReference type="GeneID" id="33062499"/>
<name>A0AAU7NLZ1_PEDPE</name>
<dbReference type="Pfam" id="PF01521">
    <property type="entry name" value="Fe-S_biosyn"/>
    <property type="match status" value="1"/>
</dbReference>
<evidence type="ECO:0000313" key="2">
    <source>
        <dbReference type="EMBL" id="XBS08682.1"/>
    </source>
</evidence>
<reference evidence="2" key="2">
    <citation type="submission" date="2024-05" db="EMBL/GenBank/DDBJ databases">
        <authorList>
            <person name="Chen H."/>
        </authorList>
    </citation>
    <scope>NUCLEOTIDE SEQUENCE</scope>
    <source>
        <strain evidence="2">CGMCC 7049</strain>
    </source>
</reference>
<feature type="domain" description="Core" evidence="1">
    <location>
        <begin position="1"/>
        <end position="110"/>
    </location>
</feature>
<accession>A0AAU7NLZ1</accession>